<evidence type="ECO:0000313" key="5">
    <source>
        <dbReference type="Proteomes" id="UP000069906"/>
    </source>
</evidence>
<dbReference type="KEGG" id="hsf:HLASA_0121"/>
<evidence type="ECO:0000256" key="1">
    <source>
        <dbReference type="SAM" id="Phobius"/>
    </source>
</evidence>
<dbReference type="Proteomes" id="UP000069906">
    <property type="component" value="Chromosome"/>
</dbReference>
<organism evidence="2 5">
    <name type="scientific">Halanaeroarchaeum sulfurireducens</name>
    <dbReference type="NCBI Taxonomy" id="1604004"/>
    <lineage>
        <taxon>Archaea</taxon>
        <taxon>Methanobacteriati</taxon>
        <taxon>Methanobacteriota</taxon>
        <taxon>Stenosarchaea group</taxon>
        <taxon>Halobacteria</taxon>
        <taxon>Halobacteriales</taxon>
        <taxon>Halobacteriaceae</taxon>
        <taxon>Halanaeroarchaeum</taxon>
    </lineage>
</organism>
<reference evidence="2 5" key="1">
    <citation type="journal article" date="2015" name="ISME J.">
        <title>Elemental sulfur and acetate can support life of a novel strictly anaerobic haloarchaeon.</title>
        <authorList>
            <person name="Sorokin D.Y."/>
            <person name="Kublanov I.V."/>
            <person name="Gavrilov S.N."/>
            <person name="Rojo D."/>
            <person name="Roman P."/>
            <person name="Golyshin P.N."/>
            <person name="Slepak V.Z."/>
            <person name="Smedile F."/>
            <person name="Ferrer M."/>
            <person name="Messina E."/>
            <person name="La Cono V."/>
            <person name="Yakimov M.M."/>
        </authorList>
    </citation>
    <scope>NUCLEOTIDE SEQUENCE [LARGE SCALE GENOMIC DNA]</scope>
    <source>
        <strain evidence="2 5">HSR2</strain>
    </source>
</reference>
<gene>
    <name evidence="3" type="ORF">HLASA_0121</name>
    <name evidence="2" type="ORF">HLASF_0121</name>
</gene>
<keyword evidence="5" id="KW-1185">Reference proteome</keyword>
<feature type="transmembrane region" description="Helical" evidence="1">
    <location>
        <begin position="12"/>
        <end position="34"/>
    </location>
</feature>
<keyword evidence="1" id="KW-1133">Transmembrane helix</keyword>
<dbReference type="Proteomes" id="UP000060390">
    <property type="component" value="Chromosome"/>
</dbReference>
<dbReference type="AlphaFoldDB" id="A0A0F7P8S9"/>
<dbReference type="RefSeq" id="WP_050047482.1">
    <property type="nucleotide sequence ID" value="NZ_CP008874.1"/>
</dbReference>
<name>A0A0F7P8S9_9EURY</name>
<evidence type="ECO:0000313" key="4">
    <source>
        <dbReference type="Proteomes" id="UP000060390"/>
    </source>
</evidence>
<accession>A0A0F7P8S9</accession>
<dbReference type="OrthoDB" id="252872at2157"/>
<evidence type="ECO:0000313" key="2">
    <source>
        <dbReference type="EMBL" id="AKH96635.1"/>
    </source>
</evidence>
<proteinExistence type="predicted"/>
<feature type="transmembrane region" description="Helical" evidence="1">
    <location>
        <begin position="70"/>
        <end position="93"/>
    </location>
</feature>
<keyword evidence="1" id="KW-0812">Transmembrane</keyword>
<dbReference type="EMBL" id="CP008874">
    <property type="protein sequence ID" value="AKH96635.1"/>
    <property type="molecule type" value="Genomic_DNA"/>
</dbReference>
<reference evidence="4" key="2">
    <citation type="submission" date="2015-05" db="EMBL/GenBank/DDBJ databases">
        <title>Complete genome sequence of Halanaeroarchaeum sulfurireducens type strain M27-SA2, a sulfate-reducer haloarchaeon from marine anoxic lake Medee.</title>
        <authorList>
            <person name="Messina E."/>
            <person name="Kublanov I.V."/>
            <person name="Toshchakov S."/>
            <person name="Arcadi E."/>
            <person name="La Spada G."/>
            <person name="La Cono V."/>
            <person name="Yakimov M.M."/>
        </authorList>
    </citation>
    <scope>NUCLEOTIDE SEQUENCE [LARGE SCALE GENOMIC DNA]</scope>
    <source>
        <strain evidence="4">M27-SA2</strain>
    </source>
</reference>
<sequence length="94" mass="9695">MVALGGVEFAYIATSVVLSAAGLSMVGLAVHAYVTAQRQEMLFLAIGFALVVAAAIATTVSAFLNGFSNIIVLLTVHNAIATAGYAFVIYSVIR</sequence>
<evidence type="ECO:0000313" key="3">
    <source>
        <dbReference type="EMBL" id="ALG81037.1"/>
    </source>
</evidence>
<keyword evidence="1" id="KW-0472">Membrane</keyword>
<dbReference type="HOGENOM" id="CLU_166559_0_0_2"/>
<dbReference type="GeneID" id="26009494"/>
<feature type="transmembrane region" description="Helical" evidence="1">
    <location>
        <begin position="41"/>
        <end position="64"/>
    </location>
</feature>
<dbReference type="EMBL" id="CP011564">
    <property type="protein sequence ID" value="ALG81037.1"/>
    <property type="molecule type" value="Genomic_DNA"/>
</dbReference>
<protein>
    <submittedName>
        <fullName evidence="2">Uncharacterized protein</fullName>
    </submittedName>
</protein>
<reference evidence="3 4" key="3">
    <citation type="journal article" date="2016" name="Stand. Genomic Sci.">
        <title>Complete genome sequence of 'Halanaeroarchaeum sulfurireducens' M27-SA2, a sulfur-reducing and acetate-oxidizing haloarchaeon from the deep-sea hypersaline anoxic lake Medee.</title>
        <authorList>
            <person name="Messina E."/>
            <person name="Sorokin D.Y."/>
            <person name="Kublanov I.V."/>
            <person name="Toshchakov S."/>
            <person name="Lopatina A."/>
            <person name="Arcadi E."/>
            <person name="Smedile F."/>
            <person name="La Spada G."/>
            <person name="La Cono V."/>
            <person name="Yakimov M.M."/>
        </authorList>
    </citation>
    <scope>NUCLEOTIDE SEQUENCE [LARGE SCALE GENOMIC DNA]</scope>
    <source>
        <strain evidence="3 4">M27-SA2</strain>
    </source>
</reference>
<dbReference type="KEGG" id="hsu:HLASF_0121"/>